<dbReference type="Pfam" id="PF00385">
    <property type="entry name" value="Chromo"/>
    <property type="match status" value="1"/>
</dbReference>
<dbReference type="PROSITE" id="PS50013">
    <property type="entry name" value="CHROMO_2"/>
    <property type="match status" value="1"/>
</dbReference>
<feature type="compositionally biased region" description="Basic and acidic residues" evidence="2">
    <location>
        <begin position="249"/>
        <end position="262"/>
    </location>
</feature>
<evidence type="ECO:0000256" key="2">
    <source>
        <dbReference type="SAM" id="MobiDB-lite"/>
    </source>
</evidence>
<reference evidence="5" key="1">
    <citation type="submission" date="2024-04" db="EMBL/GenBank/DDBJ databases">
        <title>Salinicola lusitanus LLJ914,a marine bacterium isolated from the Okinawa Trough.</title>
        <authorList>
            <person name="Li J."/>
        </authorList>
    </citation>
    <scope>NUCLEOTIDE SEQUENCE [LARGE SCALE GENOMIC DNA]</scope>
</reference>
<comment type="caution">
    <text evidence="4">The sequence shown here is derived from an EMBL/GenBank/DDBJ whole genome shotgun (WGS) entry which is preliminary data.</text>
</comment>
<dbReference type="InterPro" id="IPR023780">
    <property type="entry name" value="Chromo_domain"/>
</dbReference>
<accession>A0AAW0NY36</accession>
<organism evidence="4 5">
    <name type="scientific">Mugilogobius chulae</name>
    <name type="common">yellowstripe goby</name>
    <dbReference type="NCBI Taxonomy" id="88201"/>
    <lineage>
        <taxon>Eukaryota</taxon>
        <taxon>Metazoa</taxon>
        <taxon>Chordata</taxon>
        <taxon>Craniata</taxon>
        <taxon>Vertebrata</taxon>
        <taxon>Euteleostomi</taxon>
        <taxon>Actinopterygii</taxon>
        <taxon>Neopterygii</taxon>
        <taxon>Teleostei</taxon>
        <taxon>Neoteleostei</taxon>
        <taxon>Acanthomorphata</taxon>
        <taxon>Gobiaria</taxon>
        <taxon>Gobiiformes</taxon>
        <taxon>Gobioidei</taxon>
        <taxon>Gobiidae</taxon>
        <taxon>Gobionellinae</taxon>
        <taxon>Mugilogobius</taxon>
    </lineage>
</organism>
<dbReference type="EMBL" id="JBBPFD010000009">
    <property type="protein sequence ID" value="KAK7912561.1"/>
    <property type="molecule type" value="Genomic_DNA"/>
</dbReference>
<dbReference type="InterPro" id="IPR016197">
    <property type="entry name" value="Chromo-like_dom_sf"/>
</dbReference>
<name>A0AAW0NY36_9GOBI</name>
<keyword evidence="5" id="KW-1185">Reference proteome</keyword>
<evidence type="ECO:0000259" key="3">
    <source>
        <dbReference type="PROSITE" id="PS50013"/>
    </source>
</evidence>
<proteinExistence type="predicted"/>
<feature type="region of interest" description="Disordered" evidence="2">
    <location>
        <begin position="209"/>
        <end position="262"/>
    </location>
</feature>
<dbReference type="InterPro" id="IPR000953">
    <property type="entry name" value="Chromo/chromo_shadow_dom"/>
</dbReference>
<dbReference type="Proteomes" id="UP001460270">
    <property type="component" value="Unassembled WGS sequence"/>
</dbReference>
<evidence type="ECO:0000256" key="1">
    <source>
        <dbReference type="ARBA" id="ARBA00004123"/>
    </source>
</evidence>
<dbReference type="SUPFAM" id="SSF54160">
    <property type="entry name" value="Chromo domain-like"/>
    <property type="match status" value="1"/>
</dbReference>
<dbReference type="Gene3D" id="2.40.50.40">
    <property type="match status" value="1"/>
</dbReference>
<sequence>MSSSATGFSPFMACMGFQPPLFPSQEQEVAVPSVQAHLRKCRSIWRTVRAALVRTSARSQHTANRHRSAAPVYQPGQKVWLSSRDLPLQVESRCAPFRPPPPSRVIDGHPAFTVSRVLDVRRRGRGYQFLVDWEGYGPEERSWISRSLILDPDLLRDFYRRFPDKPVLVPVGCGLRAGTAVSSSLITAIQDSWFSSTHRQIVRSTYLRGNSPGSVEAEFPSLRQMTEPGRRQDQDQDPRQDQDQDQDPQQDRRRLEQSTDSK</sequence>
<dbReference type="SMART" id="SM00298">
    <property type="entry name" value="CHROMO"/>
    <property type="match status" value="1"/>
</dbReference>
<evidence type="ECO:0000313" key="5">
    <source>
        <dbReference type="Proteomes" id="UP001460270"/>
    </source>
</evidence>
<protein>
    <recommendedName>
        <fullName evidence="3">Chromo domain-containing protein</fullName>
    </recommendedName>
</protein>
<evidence type="ECO:0000313" key="4">
    <source>
        <dbReference type="EMBL" id="KAK7912561.1"/>
    </source>
</evidence>
<gene>
    <name evidence="4" type="ORF">WMY93_012772</name>
</gene>
<dbReference type="AlphaFoldDB" id="A0AAW0NY36"/>
<feature type="compositionally biased region" description="Basic and acidic residues" evidence="2">
    <location>
        <begin position="228"/>
        <end position="242"/>
    </location>
</feature>
<comment type="subcellular location">
    <subcellularLocation>
        <location evidence="1">Nucleus</location>
    </subcellularLocation>
</comment>
<feature type="domain" description="Chromo" evidence="3">
    <location>
        <begin position="112"/>
        <end position="161"/>
    </location>
</feature>
<dbReference type="GO" id="GO:0005634">
    <property type="term" value="C:nucleus"/>
    <property type="evidence" value="ECO:0007669"/>
    <property type="project" value="UniProtKB-SubCell"/>
</dbReference>